<dbReference type="AlphaFoldDB" id="A0A015XD25"/>
<evidence type="ECO:0000313" key="1">
    <source>
        <dbReference type="EMBL" id="EXZ29598.1"/>
    </source>
</evidence>
<dbReference type="EMBL" id="JGDJ01000158">
    <property type="protein sequence ID" value="EXZ29598.1"/>
    <property type="molecule type" value="Genomic_DNA"/>
</dbReference>
<accession>A0A015XD25</accession>
<proteinExistence type="predicted"/>
<dbReference type="PATRIC" id="fig|1339327.3.peg.1885"/>
<dbReference type="RefSeq" id="WP_155270381.1">
    <property type="nucleotide sequence ID" value="NZ_JGDJ01000158.1"/>
</dbReference>
<reference evidence="1 2" key="1">
    <citation type="submission" date="2014-02" db="EMBL/GenBank/DDBJ databases">
        <authorList>
            <person name="Sears C."/>
            <person name="Carroll K."/>
            <person name="Sack B.R."/>
            <person name="Qadri F."/>
            <person name="Myers L.L."/>
            <person name="Chung G.-T."/>
            <person name="Escheverria P."/>
            <person name="Fraser C.M."/>
            <person name="Sadzewicz L."/>
            <person name="Shefchek K.A."/>
            <person name="Tallon L."/>
            <person name="Das S.P."/>
            <person name="Daugherty S."/>
            <person name="Mongodin E.F."/>
        </authorList>
    </citation>
    <scope>NUCLEOTIDE SEQUENCE [LARGE SCALE GENOMIC DNA]</scope>
    <source>
        <strain evidence="1 2">S36L11</strain>
    </source>
</reference>
<name>A0A015XD25_BACFG</name>
<organism evidence="1 2">
    <name type="scientific">Bacteroides fragilis str. S36L11</name>
    <dbReference type="NCBI Taxonomy" id="1339327"/>
    <lineage>
        <taxon>Bacteria</taxon>
        <taxon>Pseudomonadati</taxon>
        <taxon>Bacteroidota</taxon>
        <taxon>Bacteroidia</taxon>
        <taxon>Bacteroidales</taxon>
        <taxon>Bacteroidaceae</taxon>
        <taxon>Bacteroides</taxon>
    </lineage>
</organism>
<comment type="caution">
    <text evidence="1">The sequence shown here is derived from an EMBL/GenBank/DDBJ whole genome shotgun (WGS) entry which is preliminary data.</text>
</comment>
<gene>
    <name evidence="1" type="ORF">M136_1234</name>
</gene>
<dbReference type="Proteomes" id="UP000022082">
    <property type="component" value="Unassembled WGS sequence"/>
</dbReference>
<protein>
    <submittedName>
        <fullName evidence="1">Uncharacterized protein</fullName>
    </submittedName>
</protein>
<evidence type="ECO:0000313" key="2">
    <source>
        <dbReference type="Proteomes" id="UP000022082"/>
    </source>
</evidence>
<sequence length="55" mass="6445">MCIFKRVGNNYQVNGKIITFDNIAGPWTVLEYTGTHLVMEAYNPNKMVWTLEKMY</sequence>